<evidence type="ECO:0000259" key="14">
    <source>
        <dbReference type="PROSITE" id="PS50227"/>
    </source>
</evidence>
<keyword evidence="12" id="KW-0807">Transducer</keyword>
<dbReference type="InterPro" id="IPR017981">
    <property type="entry name" value="GPCR_2-like_7TM"/>
</dbReference>
<dbReference type="PANTHER" id="PTHR45620:SF42">
    <property type="entry name" value="G-PROTEIN COUPLED RECEPTOR SEB-2"/>
    <property type="match status" value="1"/>
</dbReference>
<dbReference type="InterPro" id="IPR036445">
    <property type="entry name" value="GPCR_2_extracell_dom_sf"/>
</dbReference>
<dbReference type="PROSITE" id="PS00650">
    <property type="entry name" value="G_PROTEIN_RECEP_F2_2"/>
    <property type="match status" value="1"/>
</dbReference>
<proteinExistence type="inferred from homology"/>
<dbReference type="InterPro" id="IPR017983">
    <property type="entry name" value="GPCR_2_secretin-like_CS"/>
</dbReference>
<keyword evidence="9" id="KW-1015">Disulfide bond</keyword>
<protein>
    <recommendedName>
        <fullName evidence="18">Calcitonin receptor</fullName>
    </recommendedName>
</protein>
<reference evidence="16" key="1">
    <citation type="journal article" date="2021" name="Genome Biol. Evol.">
        <title>A High-Quality Reference Genome for a Parasitic Bivalve with Doubly Uniparental Inheritance (Bivalvia: Unionida).</title>
        <authorList>
            <person name="Smith C.H."/>
        </authorList>
    </citation>
    <scope>NUCLEOTIDE SEQUENCE</scope>
    <source>
        <strain evidence="16">CHS0354</strain>
    </source>
</reference>
<keyword evidence="5" id="KW-0732">Signal</keyword>
<dbReference type="PROSITE" id="PS50227">
    <property type="entry name" value="G_PROTEIN_RECEP_F2_3"/>
    <property type="match status" value="1"/>
</dbReference>
<sequence length="446" mass="51682">MEIAIEYVSDYSAYRQELQRCNQTVLGQPQPNDGRVYCNATWDTMQCWTYQLAGTTAHQNCPGYVTLSNPTVHSEKTCYPNGTWFRHPETGEVWTNYTMCFDKELMEEHQRVLSIYYYGFGFSIILLVISILIFSCLRQLQCVRVTLHKHLFFSYVLSGVMWILYYSLVSSDLDVLRKNELWCQALHVLTHYTTVCSYAWMFCEGFYLHALIVITFVKDTRLIRICYIIGWIVPIIPCLIYTTLRANDQDANKRCWTDETLLNWILAGPVSVSLILNLAFSVNIMRILISKLRSVQNNETQQTRRAVKATLILIPLLGLQYIAFPFKPDPGDRGEYEYSMTTAFFVSFQGAFVSLVFCFFNGEVLSLIKRLWQDFKDRRNPRHPKGSRRKSTTSSYILQELPLTSARHNSSGKVGRKDSKLPLPETHILVISKELCLEEEVEEEDN</sequence>
<evidence type="ECO:0000256" key="2">
    <source>
        <dbReference type="ARBA" id="ARBA00005314"/>
    </source>
</evidence>
<evidence type="ECO:0000256" key="3">
    <source>
        <dbReference type="ARBA" id="ARBA00022475"/>
    </source>
</evidence>
<dbReference type="Pfam" id="PF00002">
    <property type="entry name" value="7tm_2"/>
    <property type="match status" value="1"/>
</dbReference>
<evidence type="ECO:0000256" key="9">
    <source>
        <dbReference type="ARBA" id="ARBA00023157"/>
    </source>
</evidence>
<dbReference type="InterPro" id="IPR000832">
    <property type="entry name" value="GPCR_2_secretin-like"/>
</dbReference>
<dbReference type="Pfam" id="PF02793">
    <property type="entry name" value="HRM"/>
    <property type="match status" value="1"/>
</dbReference>
<evidence type="ECO:0000256" key="4">
    <source>
        <dbReference type="ARBA" id="ARBA00022692"/>
    </source>
</evidence>
<evidence type="ECO:0000259" key="15">
    <source>
        <dbReference type="PROSITE" id="PS50261"/>
    </source>
</evidence>
<dbReference type="SUPFAM" id="SSF111418">
    <property type="entry name" value="Hormone receptor domain"/>
    <property type="match status" value="1"/>
</dbReference>
<reference evidence="16" key="3">
    <citation type="submission" date="2023-05" db="EMBL/GenBank/DDBJ databases">
        <authorList>
            <person name="Smith C.H."/>
        </authorList>
    </citation>
    <scope>NUCLEOTIDE SEQUENCE</scope>
    <source>
        <strain evidence="16">CHS0354</strain>
        <tissue evidence="16">Mantle</tissue>
    </source>
</reference>
<evidence type="ECO:0000256" key="5">
    <source>
        <dbReference type="ARBA" id="ARBA00022729"/>
    </source>
</evidence>
<accession>A0AAE0VU20</accession>
<dbReference type="InterPro" id="IPR003287">
    <property type="entry name" value="GPCR_2_calcitonin_rcpt_fam"/>
</dbReference>
<keyword evidence="11" id="KW-0325">Glycoprotein</keyword>
<feature type="transmembrane region" description="Helical" evidence="13">
    <location>
        <begin position="149"/>
        <end position="168"/>
    </location>
</feature>
<dbReference type="GO" id="GO:0004948">
    <property type="term" value="F:calcitonin receptor activity"/>
    <property type="evidence" value="ECO:0007669"/>
    <property type="project" value="InterPro"/>
</dbReference>
<evidence type="ECO:0000256" key="8">
    <source>
        <dbReference type="ARBA" id="ARBA00023136"/>
    </source>
</evidence>
<feature type="transmembrane region" description="Helical" evidence="13">
    <location>
        <begin position="306"/>
        <end position="324"/>
    </location>
</feature>
<keyword evidence="7" id="KW-0297">G-protein coupled receptor</keyword>
<dbReference type="EMBL" id="JAEAOA010000442">
    <property type="protein sequence ID" value="KAK3590683.1"/>
    <property type="molecule type" value="Genomic_DNA"/>
</dbReference>
<keyword evidence="6 13" id="KW-1133">Transmembrane helix</keyword>
<gene>
    <name evidence="16" type="ORF">CHS0354_006369</name>
</gene>
<evidence type="ECO:0000256" key="11">
    <source>
        <dbReference type="ARBA" id="ARBA00023180"/>
    </source>
</evidence>
<evidence type="ECO:0008006" key="18">
    <source>
        <dbReference type="Google" id="ProtNLM"/>
    </source>
</evidence>
<dbReference type="GO" id="GO:0005886">
    <property type="term" value="C:plasma membrane"/>
    <property type="evidence" value="ECO:0007669"/>
    <property type="project" value="UniProtKB-SubCell"/>
</dbReference>
<dbReference type="AlphaFoldDB" id="A0AAE0VU20"/>
<keyword evidence="17" id="KW-1185">Reference proteome</keyword>
<feature type="transmembrane region" description="Helical" evidence="13">
    <location>
        <begin position="344"/>
        <end position="368"/>
    </location>
</feature>
<dbReference type="InterPro" id="IPR050332">
    <property type="entry name" value="GPCR_2"/>
</dbReference>
<feature type="transmembrane region" description="Helical" evidence="13">
    <location>
        <begin position="198"/>
        <end position="217"/>
    </location>
</feature>
<keyword evidence="8 13" id="KW-0472">Membrane</keyword>
<feature type="transmembrane region" description="Helical" evidence="13">
    <location>
        <begin position="224"/>
        <end position="244"/>
    </location>
</feature>
<feature type="transmembrane region" description="Helical" evidence="13">
    <location>
        <begin position="264"/>
        <end position="285"/>
    </location>
</feature>
<feature type="domain" description="G-protein coupled receptors family 2 profile 1" evidence="14">
    <location>
        <begin position="20"/>
        <end position="104"/>
    </location>
</feature>
<keyword evidence="3" id="KW-1003">Cell membrane</keyword>
<evidence type="ECO:0000256" key="12">
    <source>
        <dbReference type="ARBA" id="ARBA00023224"/>
    </source>
</evidence>
<feature type="domain" description="G-protein coupled receptors family 2 profile 2" evidence="15">
    <location>
        <begin position="112"/>
        <end position="361"/>
    </location>
</feature>
<dbReference type="SMART" id="SM00008">
    <property type="entry name" value="HormR"/>
    <property type="match status" value="1"/>
</dbReference>
<comment type="subcellular location">
    <subcellularLocation>
        <location evidence="1">Cell membrane</location>
        <topology evidence="1">Multi-pass membrane protein</topology>
    </subcellularLocation>
</comment>
<evidence type="ECO:0000256" key="10">
    <source>
        <dbReference type="ARBA" id="ARBA00023170"/>
    </source>
</evidence>
<keyword evidence="4 13" id="KW-0812">Transmembrane</keyword>
<organism evidence="16 17">
    <name type="scientific">Potamilus streckersoni</name>
    <dbReference type="NCBI Taxonomy" id="2493646"/>
    <lineage>
        <taxon>Eukaryota</taxon>
        <taxon>Metazoa</taxon>
        <taxon>Spiralia</taxon>
        <taxon>Lophotrochozoa</taxon>
        <taxon>Mollusca</taxon>
        <taxon>Bivalvia</taxon>
        <taxon>Autobranchia</taxon>
        <taxon>Heteroconchia</taxon>
        <taxon>Palaeoheterodonta</taxon>
        <taxon>Unionida</taxon>
        <taxon>Unionoidea</taxon>
        <taxon>Unionidae</taxon>
        <taxon>Ambleminae</taxon>
        <taxon>Lampsilini</taxon>
        <taxon>Potamilus</taxon>
    </lineage>
</organism>
<feature type="transmembrane region" description="Helical" evidence="13">
    <location>
        <begin position="115"/>
        <end position="137"/>
    </location>
</feature>
<comment type="caution">
    <text evidence="16">The sequence shown here is derived from an EMBL/GenBank/DDBJ whole genome shotgun (WGS) entry which is preliminary data.</text>
</comment>
<reference evidence="16" key="2">
    <citation type="journal article" date="2021" name="Genome Biol. Evol.">
        <title>Developing a high-quality reference genome for a parasitic bivalve with doubly uniparental inheritance (Bivalvia: Unionida).</title>
        <authorList>
            <person name="Smith C.H."/>
        </authorList>
    </citation>
    <scope>NUCLEOTIDE SEQUENCE</scope>
    <source>
        <strain evidence="16">CHS0354</strain>
        <tissue evidence="16">Mantle</tissue>
    </source>
</reference>
<evidence type="ECO:0000256" key="1">
    <source>
        <dbReference type="ARBA" id="ARBA00004651"/>
    </source>
</evidence>
<keyword evidence="10" id="KW-0675">Receptor</keyword>
<dbReference type="PRINTS" id="PR01350">
    <property type="entry name" value="CTRFAMILY"/>
</dbReference>
<dbReference type="GO" id="GO:0007188">
    <property type="term" value="P:adenylate cyclase-modulating G protein-coupled receptor signaling pathway"/>
    <property type="evidence" value="ECO:0007669"/>
    <property type="project" value="TreeGrafter"/>
</dbReference>
<dbReference type="PRINTS" id="PR00249">
    <property type="entry name" value="GPCRSECRETIN"/>
</dbReference>
<dbReference type="Gene3D" id="4.10.1240.10">
    <property type="entry name" value="GPCR, family 2, extracellular hormone receptor domain"/>
    <property type="match status" value="1"/>
</dbReference>
<evidence type="ECO:0000256" key="13">
    <source>
        <dbReference type="SAM" id="Phobius"/>
    </source>
</evidence>
<evidence type="ECO:0000313" key="16">
    <source>
        <dbReference type="EMBL" id="KAK3590683.1"/>
    </source>
</evidence>
<evidence type="ECO:0000256" key="7">
    <source>
        <dbReference type="ARBA" id="ARBA00023040"/>
    </source>
</evidence>
<dbReference type="SUPFAM" id="SSF81321">
    <property type="entry name" value="Family A G protein-coupled receptor-like"/>
    <property type="match status" value="1"/>
</dbReference>
<name>A0AAE0VU20_9BIVA</name>
<dbReference type="PANTHER" id="PTHR45620">
    <property type="entry name" value="PDF RECEPTOR-LIKE PROTEIN-RELATED"/>
    <property type="match status" value="1"/>
</dbReference>
<evidence type="ECO:0000313" key="17">
    <source>
        <dbReference type="Proteomes" id="UP001195483"/>
    </source>
</evidence>
<dbReference type="Gene3D" id="1.20.1070.10">
    <property type="entry name" value="Rhodopsin 7-helix transmembrane proteins"/>
    <property type="match status" value="1"/>
</dbReference>
<dbReference type="InterPro" id="IPR001879">
    <property type="entry name" value="GPCR_2_extracellular_dom"/>
</dbReference>
<comment type="similarity">
    <text evidence="2">Belongs to the G-protein coupled receptor 2 family.</text>
</comment>
<dbReference type="Proteomes" id="UP001195483">
    <property type="component" value="Unassembled WGS sequence"/>
</dbReference>
<dbReference type="GO" id="GO:0007166">
    <property type="term" value="P:cell surface receptor signaling pathway"/>
    <property type="evidence" value="ECO:0007669"/>
    <property type="project" value="InterPro"/>
</dbReference>
<evidence type="ECO:0000256" key="6">
    <source>
        <dbReference type="ARBA" id="ARBA00022989"/>
    </source>
</evidence>
<dbReference type="PROSITE" id="PS50261">
    <property type="entry name" value="G_PROTEIN_RECEP_F2_4"/>
    <property type="match status" value="1"/>
</dbReference>